<dbReference type="STRING" id="1399860.A0A2C5XZC0"/>
<evidence type="ECO:0000256" key="1">
    <source>
        <dbReference type="SAM" id="MobiDB-lite"/>
    </source>
</evidence>
<protein>
    <submittedName>
        <fullName evidence="2">Uncharacterized protein</fullName>
    </submittedName>
</protein>
<sequence>MPLETIGPSYPRGRSERVQSVRPDVQATNLGAAGAYMSSRGPVQPYMESFPVRPAGPYDEAYASRGTAEIAFIERPRGATQEIVYADDVRREIYR</sequence>
<evidence type="ECO:0000313" key="3">
    <source>
        <dbReference type="Proteomes" id="UP000226192"/>
    </source>
</evidence>
<dbReference type="OrthoDB" id="5333304at2759"/>
<organism evidence="2 3">
    <name type="scientific">Ophiocordyceps australis</name>
    <dbReference type="NCBI Taxonomy" id="1399860"/>
    <lineage>
        <taxon>Eukaryota</taxon>
        <taxon>Fungi</taxon>
        <taxon>Dikarya</taxon>
        <taxon>Ascomycota</taxon>
        <taxon>Pezizomycotina</taxon>
        <taxon>Sordariomycetes</taxon>
        <taxon>Hypocreomycetidae</taxon>
        <taxon>Hypocreales</taxon>
        <taxon>Ophiocordycipitaceae</taxon>
        <taxon>Ophiocordyceps</taxon>
    </lineage>
</organism>
<proteinExistence type="predicted"/>
<dbReference type="Proteomes" id="UP000226192">
    <property type="component" value="Unassembled WGS sequence"/>
</dbReference>
<accession>A0A2C5XZC0</accession>
<evidence type="ECO:0000313" key="2">
    <source>
        <dbReference type="EMBL" id="PHH60766.1"/>
    </source>
</evidence>
<reference evidence="2 3" key="1">
    <citation type="submission" date="2017-06" db="EMBL/GenBank/DDBJ databases">
        <title>Ant-infecting Ophiocordyceps genomes reveal a high diversity of potential behavioral manipulation genes and a possible major role for enterotoxins.</title>
        <authorList>
            <person name="De Bekker C."/>
            <person name="Evans H.C."/>
            <person name="Brachmann A."/>
            <person name="Hughes D.P."/>
        </authorList>
    </citation>
    <scope>NUCLEOTIDE SEQUENCE [LARGE SCALE GENOMIC DNA]</scope>
    <source>
        <strain evidence="2 3">Map64</strain>
    </source>
</reference>
<gene>
    <name evidence="2" type="ORF">CDD81_1163</name>
</gene>
<dbReference type="AlphaFoldDB" id="A0A2C5XZC0"/>
<feature type="region of interest" description="Disordered" evidence="1">
    <location>
        <begin position="1"/>
        <end position="20"/>
    </location>
</feature>
<keyword evidence="3" id="KW-1185">Reference proteome</keyword>
<name>A0A2C5XZC0_9HYPO</name>
<comment type="caution">
    <text evidence="2">The sequence shown here is derived from an EMBL/GenBank/DDBJ whole genome shotgun (WGS) entry which is preliminary data.</text>
</comment>
<dbReference type="EMBL" id="NJET01000129">
    <property type="protein sequence ID" value="PHH60766.1"/>
    <property type="molecule type" value="Genomic_DNA"/>
</dbReference>